<dbReference type="InterPro" id="IPR042098">
    <property type="entry name" value="TauD-like_sf"/>
</dbReference>
<dbReference type="GO" id="GO:0046872">
    <property type="term" value="F:metal ion binding"/>
    <property type="evidence" value="ECO:0007669"/>
    <property type="project" value="UniProtKB-KW"/>
</dbReference>
<evidence type="ECO:0000256" key="5">
    <source>
        <dbReference type="ARBA" id="ARBA00023004"/>
    </source>
</evidence>
<comment type="similarity">
    <text evidence="1">Belongs to the TfdA dioxygenase family.</text>
</comment>
<sequence>MTNVSSPIPEFTSFELRPLTGSLGADIVGTDLNTATEEEIKQVQKALDHYHVLAIRDQKLDPASFHKVARRFGPFSGNPIHTPLDGFDDVVRFTRDTEDTGPVVGDLWHMDLPWMEAPPAITMLYGEEIPLVGGDTLFASLSAAYEGLSDAMRTL</sequence>
<evidence type="ECO:0000256" key="2">
    <source>
        <dbReference type="ARBA" id="ARBA00022723"/>
    </source>
</evidence>
<keyword evidence="2" id="KW-0479">Metal-binding</keyword>
<dbReference type="EMBL" id="UINC01073400">
    <property type="protein sequence ID" value="SVC09750.1"/>
    <property type="molecule type" value="Genomic_DNA"/>
</dbReference>
<keyword evidence="3" id="KW-0223">Dioxygenase</keyword>
<evidence type="ECO:0000256" key="4">
    <source>
        <dbReference type="ARBA" id="ARBA00023002"/>
    </source>
</evidence>
<evidence type="ECO:0000256" key="3">
    <source>
        <dbReference type="ARBA" id="ARBA00022964"/>
    </source>
</evidence>
<dbReference type="InterPro" id="IPR051323">
    <property type="entry name" value="AtsK-like"/>
</dbReference>
<dbReference type="Gene3D" id="3.60.130.10">
    <property type="entry name" value="Clavaminate synthase-like"/>
    <property type="match status" value="1"/>
</dbReference>
<dbReference type="SUPFAM" id="SSF51197">
    <property type="entry name" value="Clavaminate synthase-like"/>
    <property type="match status" value="1"/>
</dbReference>
<dbReference type="Pfam" id="PF02668">
    <property type="entry name" value="TauD"/>
    <property type="match status" value="1"/>
</dbReference>
<keyword evidence="5" id="KW-0408">Iron</keyword>
<feature type="domain" description="TauD/TfdA-like" evidence="6">
    <location>
        <begin position="16"/>
        <end position="153"/>
    </location>
</feature>
<organism evidence="7">
    <name type="scientific">marine metagenome</name>
    <dbReference type="NCBI Taxonomy" id="408172"/>
    <lineage>
        <taxon>unclassified sequences</taxon>
        <taxon>metagenomes</taxon>
        <taxon>ecological metagenomes</taxon>
    </lineage>
</organism>
<dbReference type="InterPro" id="IPR003819">
    <property type="entry name" value="TauD/TfdA-like"/>
</dbReference>
<evidence type="ECO:0000259" key="6">
    <source>
        <dbReference type="Pfam" id="PF02668"/>
    </source>
</evidence>
<proteinExistence type="inferred from homology"/>
<dbReference type="GO" id="GO:0000908">
    <property type="term" value="F:taurine dioxygenase activity"/>
    <property type="evidence" value="ECO:0007669"/>
    <property type="project" value="TreeGrafter"/>
</dbReference>
<feature type="non-terminal residue" evidence="7">
    <location>
        <position position="155"/>
    </location>
</feature>
<dbReference type="PANTHER" id="PTHR30468">
    <property type="entry name" value="ALPHA-KETOGLUTARATE-DEPENDENT SULFONATE DIOXYGENASE"/>
    <property type="match status" value="1"/>
</dbReference>
<evidence type="ECO:0000256" key="1">
    <source>
        <dbReference type="ARBA" id="ARBA00005896"/>
    </source>
</evidence>
<dbReference type="AlphaFoldDB" id="A0A382JC75"/>
<dbReference type="GO" id="GO:0006790">
    <property type="term" value="P:sulfur compound metabolic process"/>
    <property type="evidence" value="ECO:0007669"/>
    <property type="project" value="TreeGrafter"/>
</dbReference>
<keyword evidence="4" id="KW-0560">Oxidoreductase</keyword>
<protein>
    <recommendedName>
        <fullName evidence="6">TauD/TfdA-like domain-containing protein</fullName>
    </recommendedName>
</protein>
<dbReference type="PANTHER" id="PTHR30468:SF1">
    <property type="entry name" value="ALPHA-KETOGLUTARATE-DEPENDENT SULFONATE DIOXYGENASE"/>
    <property type="match status" value="1"/>
</dbReference>
<name>A0A382JC75_9ZZZZ</name>
<dbReference type="GO" id="GO:0005737">
    <property type="term" value="C:cytoplasm"/>
    <property type="evidence" value="ECO:0007669"/>
    <property type="project" value="TreeGrafter"/>
</dbReference>
<gene>
    <name evidence="7" type="ORF">METZ01_LOCUS262604</name>
</gene>
<accession>A0A382JC75</accession>
<evidence type="ECO:0000313" key="7">
    <source>
        <dbReference type="EMBL" id="SVC09750.1"/>
    </source>
</evidence>
<reference evidence="7" key="1">
    <citation type="submission" date="2018-05" db="EMBL/GenBank/DDBJ databases">
        <authorList>
            <person name="Lanie J.A."/>
            <person name="Ng W.-L."/>
            <person name="Kazmierczak K.M."/>
            <person name="Andrzejewski T.M."/>
            <person name="Davidsen T.M."/>
            <person name="Wayne K.J."/>
            <person name="Tettelin H."/>
            <person name="Glass J.I."/>
            <person name="Rusch D."/>
            <person name="Podicherti R."/>
            <person name="Tsui H.-C.T."/>
            <person name="Winkler M.E."/>
        </authorList>
    </citation>
    <scope>NUCLEOTIDE SEQUENCE</scope>
</reference>